<evidence type="ECO:0000256" key="2">
    <source>
        <dbReference type="ARBA" id="ARBA00023180"/>
    </source>
</evidence>
<proteinExistence type="predicted"/>
<sequence>MRESFCLLEMFPLRLLLIALTFSSSIFDVTALQCFQCNSVASPDCLYGNNTLHLWPCPVLYSSNFSSTEAIACRKSENTDNERRMVARDCAYSGEDVPERKMQVGSMEIIIYQCHDDACNSALRPSFTIITAVLFVEFFYLFIFH</sequence>
<keyword evidence="3" id="KW-0812">Transmembrane</keyword>
<evidence type="ECO:0000313" key="5">
    <source>
        <dbReference type="EMBL" id="MFH4980441.1"/>
    </source>
</evidence>
<dbReference type="InterPro" id="IPR050975">
    <property type="entry name" value="Sleep_regulator"/>
</dbReference>
<evidence type="ECO:0008006" key="7">
    <source>
        <dbReference type="Google" id="ProtNLM"/>
    </source>
</evidence>
<reference evidence="5 6" key="1">
    <citation type="submission" date="2024-08" db="EMBL/GenBank/DDBJ databases">
        <title>Gnathostoma spinigerum genome.</title>
        <authorList>
            <person name="Gonzalez-Bertolin B."/>
            <person name="Monzon S."/>
            <person name="Zaballos A."/>
            <person name="Jimenez P."/>
            <person name="Dekumyoy P."/>
            <person name="Varona S."/>
            <person name="Cuesta I."/>
            <person name="Sumanam S."/>
            <person name="Adisakwattana P."/>
            <person name="Gasser R.B."/>
            <person name="Hernandez-Gonzalez A."/>
            <person name="Young N.D."/>
            <person name="Perteguer M.J."/>
        </authorList>
    </citation>
    <scope>NUCLEOTIDE SEQUENCE [LARGE SCALE GENOMIC DNA]</scope>
    <source>
        <strain evidence="5">AL3</strain>
        <tissue evidence="5">Liver</tissue>
    </source>
</reference>
<feature type="chain" id="PRO_5044874983" description="Protein quiver" evidence="4">
    <location>
        <begin position="32"/>
        <end position="145"/>
    </location>
</feature>
<keyword evidence="1 4" id="KW-0732">Signal</keyword>
<keyword evidence="3" id="KW-1133">Transmembrane helix</keyword>
<name>A0ABD6ESK5_9BILA</name>
<keyword evidence="2" id="KW-0325">Glycoprotein</keyword>
<dbReference type="PANTHER" id="PTHR33562">
    <property type="entry name" value="ATILLA, ISOFORM B-RELATED-RELATED"/>
    <property type="match status" value="1"/>
</dbReference>
<keyword evidence="3" id="KW-0472">Membrane</keyword>
<dbReference type="AlphaFoldDB" id="A0ABD6ESK5"/>
<protein>
    <recommendedName>
        <fullName evidence="7">Protein quiver</fullName>
    </recommendedName>
</protein>
<evidence type="ECO:0000313" key="6">
    <source>
        <dbReference type="Proteomes" id="UP001608902"/>
    </source>
</evidence>
<evidence type="ECO:0000256" key="1">
    <source>
        <dbReference type="ARBA" id="ARBA00022729"/>
    </source>
</evidence>
<dbReference type="InterPro" id="IPR031424">
    <property type="entry name" value="QVR-like"/>
</dbReference>
<evidence type="ECO:0000256" key="3">
    <source>
        <dbReference type="SAM" id="Phobius"/>
    </source>
</evidence>
<dbReference type="Proteomes" id="UP001608902">
    <property type="component" value="Unassembled WGS sequence"/>
</dbReference>
<dbReference type="PANTHER" id="PTHR33562:SF2">
    <property type="entry name" value="PROTEIN QUIVER"/>
    <property type="match status" value="1"/>
</dbReference>
<evidence type="ECO:0000256" key="4">
    <source>
        <dbReference type="SAM" id="SignalP"/>
    </source>
</evidence>
<feature type="signal peptide" evidence="4">
    <location>
        <begin position="1"/>
        <end position="31"/>
    </location>
</feature>
<comment type="caution">
    <text evidence="5">The sequence shown here is derived from an EMBL/GenBank/DDBJ whole genome shotgun (WGS) entry which is preliminary data.</text>
</comment>
<dbReference type="EMBL" id="JBGFUD010005546">
    <property type="protein sequence ID" value="MFH4980441.1"/>
    <property type="molecule type" value="Genomic_DNA"/>
</dbReference>
<dbReference type="Pfam" id="PF17064">
    <property type="entry name" value="QVR"/>
    <property type="match status" value="1"/>
</dbReference>
<accession>A0ABD6ESK5</accession>
<keyword evidence="6" id="KW-1185">Reference proteome</keyword>
<organism evidence="5 6">
    <name type="scientific">Gnathostoma spinigerum</name>
    <dbReference type="NCBI Taxonomy" id="75299"/>
    <lineage>
        <taxon>Eukaryota</taxon>
        <taxon>Metazoa</taxon>
        <taxon>Ecdysozoa</taxon>
        <taxon>Nematoda</taxon>
        <taxon>Chromadorea</taxon>
        <taxon>Rhabditida</taxon>
        <taxon>Spirurina</taxon>
        <taxon>Gnathostomatomorpha</taxon>
        <taxon>Gnathostomatoidea</taxon>
        <taxon>Gnathostomatidae</taxon>
        <taxon>Gnathostoma</taxon>
    </lineage>
</organism>
<feature type="transmembrane region" description="Helical" evidence="3">
    <location>
        <begin position="122"/>
        <end position="143"/>
    </location>
</feature>
<gene>
    <name evidence="5" type="ORF">AB6A40_007150</name>
</gene>